<comment type="caution">
    <text evidence="1">The sequence shown here is derived from an EMBL/GenBank/DDBJ whole genome shotgun (WGS) entry which is preliminary data.</text>
</comment>
<reference evidence="1 2" key="1">
    <citation type="submission" date="2007-08" db="EMBL/GenBank/DDBJ databases">
        <authorList>
            <person name="Fulton L."/>
            <person name="Clifton S."/>
            <person name="Fulton B."/>
            <person name="Xu J."/>
            <person name="Minx P."/>
            <person name="Pepin K.H."/>
            <person name="Johnson M."/>
            <person name="Thiruvilangam P."/>
            <person name="Bhonagiri V."/>
            <person name="Nash W.E."/>
            <person name="Mardis E.R."/>
            <person name="Wilson R.K."/>
        </authorList>
    </citation>
    <scope>NUCLEOTIDE SEQUENCE [LARGE SCALE GENOMIC DNA]</scope>
    <source>
        <strain evidence="2">ATCC BAA-613 / DSM 15670 / CCUG 46953 / JCM 12243 / WAL 16351</strain>
    </source>
</reference>
<gene>
    <name evidence="1" type="ORF">CLOBOL_06772</name>
</gene>
<proteinExistence type="predicted"/>
<dbReference type="Proteomes" id="UP000005396">
    <property type="component" value="Unassembled WGS sequence"/>
</dbReference>
<organism evidence="1 2">
    <name type="scientific">Enterocloster bolteae (strain ATCC BAA-613 / DSM 15670 / CCUG 46953 / JCM 12243 / WAL 16351)</name>
    <name type="common">Clostridium bolteae</name>
    <dbReference type="NCBI Taxonomy" id="411902"/>
    <lineage>
        <taxon>Bacteria</taxon>
        <taxon>Bacillati</taxon>
        <taxon>Bacillota</taxon>
        <taxon>Clostridia</taxon>
        <taxon>Lachnospirales</taxon>
        <taxon>Lachnospiraceae</taxon>
        <taxon>Enterocloster</taxon>
    </lineage>
</organism>
<dbReference type="PaxDb" id="411902-CLOBOL_06772"/>
<name>A8S3Z7_ENTBW</name>
<dbReference type="AlphaFoldDB" id="A8S3Z7"/>
<dbReference type="EMBL" id="ABCC02000057">
    <property type="protein sequence ID" value="EDP13140.1"/>
    <property type="molecule type" value="Genomic_DNA"/>
</dbReference>
<reference evidence="1 2" key="2">
    <citation type="submission" date="2007-09" db="EMBL/GenBank/DDBJ databases">
        <title>Draft genome sequence of Clostridium bolteae (ATCC BAA-613).</title>
        <authorList>
            <person name="Sudarsanam P."/>
            <person name="Ley R."/>
            <person name="Guruge J."/>
            <person name="Turnbaugh P.J."/>
            <person name="Mahowald M."/>
            <person name="Liep D."/>
            <person name="Gordon J."/>
        </authorList>
    </citation>
    <scope>NUCLEOTIDE SEQUENCE [LARGE SCALE GENOMIC DNA]</scope>
    <source>
        <strain evidence="2">ATCC BAA-613 / DSM 15670 / CCUG 46953 / JCM 12243 / WAL 16351</strain>
    </source>
</reference>
<evidence type="ECO:0000313" key="1">
    <source>
        <dbReference type="EMBL" id="EDP13140.1"/>
    </source>
</evidence>
<accession>A8S3Z7</accession>
<evidence type="ECO:0000313" key="2">
    <source>
        <dbReference type="Proteomes" id="UP000005396"/>
    </source>
</evidence>
<sequence>MVRCQPGIHGMDVKKSVQAVRIAMFIGEMLNLVRIAVL</sequence>
<dbReference type="HOGENOM" id="CLU_3326517_0_0_9"/>
<protein>
    <submittedName>
        <fullName evidence="1">Uncharacterized protein</fullName>
    </submittedName>
</protein>